<dbReference type="EMBL" id="CAEZYR010000164">
    <property type="protein sequence ID" value="CAB4768571.1"/>
    <property type="molecule type" value="Genomic_DNA"/>
</dbReference>
<proteinExistence type="predicted"/>
<evidence type="ECO:0000313" key="1">
    <source>
        <dbReference type="EMBL" id="CAB4768571.1"/>
    </source>
</evidence>
<dbReference type="SUPFAM" id="SSF51679">
    <property type="entry name" value="Bacterial luciferase-like"/>
    <property type="match status" value="1"/>
</dbReference>
<reference evidence="3" key="1">
    <citation type="submission" date="2020-05" db="EMBL/GenBank/DDBJ databases">
        <authorList>
            <person name="Chiriac C."/>
            <person name="Salcher M."/>
            <person name="Ghai R."/>
            <person name="Kavagutti S V."/>
        </authorList>
    </citation>
    <scope>NUCLEOTIDE SEQUENCE</scope>
</reference>
<dbReference type="EMBL" id="CAFABA010000187">
    <property type="protein sequence ID" value="CAB4836517.1"/>
    <property type="molecule type" value="Genomic_DNA"/>
</dbReference>
<dbReference type="AlphaFoldDB" id="A0A6J7P707"/>
<accession>A0A6J7P707</accession>
<organism evidence="3">
    <name type="scientific">freshwater metagenome</name>
    <dbReference type="NCBI Taxonomy" id="449393"/>
    <lineage>
        <taxon>unclassified sequences</taxon>
        <taxon>metagenomes</taxon>
        <taxon>ecological metagenomes</taxon>
    </lineage>
</organism>
<evidence type="ECO:0000313" key="2">
    <source>
        <dbReference type="EMBL" id="CAB4836517.1"/>
    </source>
</evidence>
<evidence type="ECO:0000313" key="3">
    <source>
        <dbReference type="EMBL" id="CAB5000295.1"/>
    </source>
</evidence>
<dbReference type="InterPro" id="IPR036661">
    <property type="entry name" value="Luciferase-like_sf"/>
</dbReference>
<dbReference type="GO" id="GO:0016705">
    <property type="term" value="F:oxidoreductase activity, acting on paired donors, with incorporation or reduction of molecular oxygen"/>
    <property type="evidence" value="ECO:0007669"/>
    <property type="project" value="InterPro"/>
</dbReference>
<protein>
    <submittedName>
        <fullName evidence="3">Unannotated protein</fullName>
    </submittedName>
</protein>
<name>A0A6J7P707_9ZZZZ</name>
<dbReference type="EMBL" id="CAFBOS010000093">
    <property type="protein sequence ID" value="CAB5000295.1"/>
    <property type="molecule type" value="Genomic_DNA"/>
</dbReference>
<gene>
    <name evidence="1" type="ORF">UFOPK2754_02968</name>
    <name evidence="2" type="ORF">UFOPK3139_02961</name>
    <name evidence="3" type="ORF">UFOPK3967_01584</name>
</gene>
<sequence>MCEIVTVVRALLANETVTVHREFVHVDGGYQERRPKDMPIHIGATRMQMLTTSGTADDARAKVASCVTKGASCPIFCPPSAAPRQ</sequence>